<dbReference type="GO" id="GO:0055028">
    <property type="term" value="C:cortical microtubule"/>
    <property type="evidence" value="ECO:0007669"/>
    <property type="project" value="TreeGrafter"/>
</dbReference>
<accession>A0A5N6NS95</accession>
<dbReference type="EMBL" id="SZYD01000010">
    <property type="protein sequence ID" value="KAD4983243.1"/>
    <property type="molecule type" value="Genomic_DNA"/>
</dbReference>
<feature type="compositionally biased region" description="Low complexity" evidence="1">
    <location>
        <begin position="604"/>
        <end position="613"/>
    </location>
</feature>
<dbReference type="AlphaFoldDB" id="A0A5N6NS95"/>
<reference evidence="2 3" key="1">
    <citation type="submission" date="2019-05" db="EMBL/GenBank/DDBJ databases">
        <title>Mikania micrantha, genome provides insights into the molecular mechanism of rapid growth.</title>
        <authorList>
            <person name="Liu B."/>
        </authorList>
    </citation>
    <scope>NUCLEOTIDE SEQUENCE [LARGE SCALE GENOMIC DNA]</scope>
    <source>
        <strain evidence="2">NLD-2019</strain>
        <tissue evidence="2">Leaf</tissue>
    </source>
</reference>
<dbReference type="OrthoDB" id="1929779at2759"/>
<feature type="region of interest" description="Disordered" evidence="1">
    <location>
        <begin position="933"/>
        <end position="992"/>
    </location>
</feature>
<feature type="compositionally biased region" description="Low complexity" evidence="1">
    <location>
        <begin position="655"/>
        <end position="673"/>
    </location>
</feature>
<feature type="compositionally biased region" description="Polar residues" evidence="1">
    <location>
        <begin position="972"/>
        <end position="992"/>
    </location>
</feature>
<evidence type="ECO:0000313" key="3">
    <source>
        <dbReference type="Proteomes" id="UP000326396"/>
    </source>
</evidence>
<feature type="region of interest" description="Disordered" evidence="1">
    <location>
        <begin position="116"/>
        <end position="136"/>
    </location>
</feature>
<organism evidence="2 3">
    <name type="scientific">Mikania micrantha</name>
    <name type="common">bitter vine</name>
    <dbReference type="NCBI Taxonomy" id="192012"/>
    <lineage>
        <taxon>Eukaryota</taxon>
        <taxon>Viridiplantae</taxon>
        <taxon>Streptophyta</taxon>
        <taxon>Embryophyta</taxon>
        <taxon>Tracheophyta</taxon>
        <taxon>Spermatophyta</taxon>
        <taxon>Magnoliopsida</taxon>
        <taxon>eudicotyledons</taxon>
        <taxon>Gunneridae</taxon>
        <taxon>Pentapetalae</taxon>
        <taxon>asterids</taxon>
        <taxon>campanulids</taxon>
        <taxon>Asterales</taxon>
        <taxon>Asteraceae</taxon>
        <taxon>Asteroideae</taxon>
        <taxon>Heliantheae alliance</taxon>
        <taxon>Eupatorieae</taxon>
        <taxon>Mikania</taxon>
    </lineage>
</organism>
<feature type="compositionally biased region" description="Low complexity" evidence="1">
    <location>
        <begin position="538"/>
        <end position="559"/>
    </location>
</feature>
<feature type="compositionally biased region" description="Basic residues" evidence="1">
    <location>
        <begin position="1168"/>
        <end position="1178"/>
    </location>
</feature>
<sequence length="1227" mass="134218">MNIHQFVEGKSIQQQETTMEEAIECNSIAPSLGTQSDVRVDLKVVGNGLIMATNEAIEDGDHCQISEEEEFSISPEIGQHAVPPVDTDMCLDGEEASVTDEEEELEAVKQIQQVYRRKDSGRARNQKEGESSKGTGEITSIKLTNQFDLLGEEDSVLDLEASILKGDLVLAERIHRKSNEVYQHVDMDDAEYGEILGYGRDRTENHDNSFILSDECSGKGDDRAGGAHYKVNKWVVDCYVADLLIGNAQSFCKMPPSPVTRRSPGRELRADNHKRGRSFESGIPLKQKDDDLALFNDVQNRERDTFLLQANDDFEDIFTNKLRYFSDYKLGINIPARVDSSDLLHAEDEKNDYEWLLTPPDTPLFPSLDDEVPQVNLAQRGRPRTQPISISRSSTMEKSHRSSRSSASPNRVSPSPRSHNSPFESRGRHTTSAFSASPPATFKHATSSLRSSPPSRKPVTPVLRASSPTPRRLSSGSNGTTSSRGSRGNSPSPKVKAWQSTIPGFSTEVPPNLRTSLADRPASYVRGSSLASRNSRQSMSPTASRSISSSHSKGSVGSFADDDMESFSSVGGGTQRLNSRKVGGSQINNNYKMPHQQFSKKPSRTVSSSSAPKRSFDLALRQMDHRKGQNMFRPLLSSVPSSTFHGGISNSPYHTPISRSSSVPTSSTSPGLSGEHEPETGPDDVTSGPVKVQDRDVIDEEVFVIEKDDNALNESLDPETLTVSLTFDGTPDIDSQTGLLICSKCGCRYSAIGLQDDTNLCGECIVSYSPSTILDPVTKSVTAVETEMGVVENKAQFGHNENLDTDAQSTCVEPIRNLLSDSSLSLARTERCQLKQGNPCIVDFSKSKVDSLEVAGIPLLLKRSNSIKGTVVRNMNFSASSISYDDFTYVRESTNNSMRSVSVSSSADFGVNKQMDTRQSSSTKSEVEIYKSDLSTKHHRSGSSFSGTSSHAFHPSNLGTSTLEKNFEESDTFTPENNNENQTPGDSRESLLNNSSKNEAVEFQEAEGLGAGDTCALQTCNLEKDSTEVPLDAVSEGETDRFFPALKKDTSVSSMSSIEEGLSVEDHDTCNLTSNIIEESIVLVEHQGGPKGRSLTLDEATDTILFCSSIVHNLANNAATIAIDKENQLDDDDDDNNNNNKVPWPLIPATLKSDLCKTELQTPNTTKRSSKSQRSRLKKVPETGPIEAVNTTETHQPKTRIVSVRDTNNGETRKPPMLESKCNCTIM</sequence>
<feature type="compositionally biased region" description="Low complexity" evidence="1">
    <location>
        <begin position="942"/>
        <end position="954"/>
    </location>
</feature>
<comment type="caution">
    <text evidence="2">The sequence shown here is derived from an EMBL/GenBank/DDBJ whole genome shotgun (WGS) entry which is preliminary data.</text>
</comment>
<gene>
    <name evidence="2" type="ORF">E3N88_19914</name>
</gene>
<dbReference type="PANTHER" id="PTHR31949">
    <property type="entry name" value="GASTRIC MUCIN-LIKE PROTEIN"/>
    <property type="match status" value="1"/>
</dbReference>
<dbReference type="GO" id="GO:0043622">
    <property type="term" value="P:cortical microtubule organization"/>
    <property type="evidence" value="ECO:0007669"/>
    <property type="project" value="TreeGrafter"/>
</dbReference>
<evidence type="ECO:0000256" key="1">
    <source>
        <dbReference type="SAM" id="MobiDB-lite"/>
    </source>
</evidence>
<dbReference type="Proteomes" id="UP000326396">
    <property type="component" value="Linkage Group LG18"/>
</dbReference>
<protein>
    <submittedName>
        <fullName evidence="2">Uncharacterized protein</fullName>
    </submittedName>
</protein>
<dbReference type="PANTHER" id="PTHR31949:SF3">
    <property type="entry name" value="RUN_FYVE DOMAIN PROTEIN"/>
    <property type="match status" value="1"/>
</dbReference>
<keyword evidence="3" id="KW-1185">Reference proteome</keyword>
<feature type="compositionally biased region" description="Basic and acidic residues" evidence="1">
    <location>
        <begin position="116"/>
        <end position="131"/>
    </location>
</feature>
<evidence type="ECO:0000313" key="2">
    <source>
        <dbReference type="EMBL" id="KAD4983243.1"/>
    </source>
</evidence>
<feature type="region of interest" description="Disordered" evidence="1">
    <location>
        <begin position="1160"/>
        <end position="1197"/>
    </location>
</feature>
<name>A0A5N6NS95_9ASTR</name>
<feature type="region of interest" description="Disordered" evidence="1">
    <location>
        <begin position="376"/>
        <end position="613"/>
    </location>
</feature>
<feature type="compositionally biased region" description="Low complexity" evidence="1">
    <location>
        <begin position="404"/>
        <end position="422"/>
    </location>
</feature>
<feature type="region of interest" description="Disordered" evidence="1">
    <location>
        <begin position="647"/>
        <end position="691"/>
    </location>
</feature>
<proteinExistence type="predicted"/>
<feature type="compositionally biased region" description="Low complexity" evidence="1">
    <location>
        <begin position="474"/>
        <end position="493"/>
    </location>
</feature>